<dbReference type="EMBL" id="KP211801">
    <property type="protein sequence ID" value="ANV78786.1"/>
    <property type="molecule type" value="Genomic_DNA"/>
</dbReference>
<sequence>MMVDQDTIGWICSFIVISLLIITVIYEIIKRWRLSLRLVALDESLLNDSSIIMEELIDAPEGSKIVQKIPAYLIGDDEL</sequence>
<proteinExistence type="predicted"/>
<accession>A0A1B1T931</accession>
<dbReference type="EMBL" id="KP211803">
    <property type="protein sequence ID" value="ANV78905.1"/>
    <property type="molecule type" value="Genomic_DNA"/>
</dbReference>
<evidence type="ECO:0000313" key="2">
    <source>
        <dbReference type="EMBL" id="ANV78786.1"/>
    </source>
</evidence>
<dbReference type="AlphaFoldDB" id="A0A1B1T931"/>
<keyword evidence="1" id="KW-0812">Transmembrane</keyword>
<feature type="transmembrane region" description="Helical" evidence="1">
    <location>
        <begin position="7"/>
        <end position="29"/>
    </location>
</feature>
<evidence type="ECO:0000256" key="1">
    <source>
        <dbReference type="SAM" id="Phobius"/>
    </source>
</evidence>
<evidence type="ECO:0000313" key="3">
    <source>
        <dbReference type="EMBL" id="ANV78905.1"/>
    </source>
</evidence>
<name>A0A1B1T931_9ARCH</name>
<keyword evidence="1" id="KW-0472">Membrane</keyword>
<reference evidence="2" key="2">
    <citation type="journal article" date="2015" name="ISME J.">
        <title>A new class of marine Euryarchaeota group II from the Mediterranean deep chlorophyll maximum.</title>
        <authorList>
            <person name="Martin-Cuadrado A.B."/>
            <person name="Garcia-Heredia I."/>
            <person name="Molto A.G."/>
            <person name="Lopez-Ubeda R."/>
            <person name="Kimes N."/>
            <person name="Lopez-Garcia P."/>
            <person name="Moreira D."/>
            <person name="Rodriguez-Valera F."/>
        </authorList>
    </citation>
    <scope>NUCLEOTIDE SEQUENCE</scope>
</reference>
<keyword evidence="1" id="KW-1133">Transmembrane helix</keyword>
<reference evidence="2" key="3">
    <citation type="submission" date="2015-12" db="EMBL/GenBank/DDBJ databases">
        <authorList>
            <person name="Shamseldin A."/>
            <person name="Moawad H."/>
            <person name="Abd El-Rahim W.M."/>
            <person name="Sadowsky M.J."/>
        </authorList>
    </citation>
    <scope>NUCLEOTIDE SEQUENCE</scope>
</reference>
<organism evidence="2">
    <name type="scientific">uncultured Poseidoniia archaeon</name>
    <dbReference type="NCBI Taxonomy" id="1697135"/>
    <lineage>
        <taxon>Archaea</taxon>
        <taxon>Methanobacteriati</taxon>
        <taxon>Thermoplasmatota</taxon>
        <taxon>Candidatus Poseidoniia</taxon>
        <taxon>environmental samples</taxon>
    </lineage>
</organism>
<reference evidence="3" key="1">
    <citation type="submission" date="2014-11" db="EMBL/GenBank/DDBJ databases">
        <authorList>
            <person name="Zhu J."/>
            <person name="Qi W."/>
            <person name="Song R."/>
        </authorList>
    </citation>
    <scope>NUCLEOTIDE SEQUENCE</scope>
</reference>
<protein>
    <submittedName>
        <fullName evidence="2">Uncharacterized protein</fullName>
    </submittedName>
</protein>